<dbReference type="InterPro" id="IPR051048">
    <property type="entry name" value="Peptidase_S8/S53_subtilisin"/>
</dbReference>
<feature type="active site" description="Charge relay system" evidence="6 7">
    <location>
        <position position="167"/>
    </location>
</feature>
<organism evidence="13 14">
    <name type="scientific">Smittium megazygosporum</name>
    <dbReference type="NCBI Taxonomy" id="133381"/>
    <lineage>
        <taxon>Eukaryota</taxon>
        <taxon>Fungi</taxon>
        <taxon>Fungi incertae sedis</taxon>
        <taxon>Zoopagomycota</taxon>
        <taxon>Kickxellomycotina</taxon>
        <taxon>Harpellomycetes</taxon>
        <taxon>Harpellales</taxon>
        <taxon>Legeriomycetaceae</taxon>
        <taxon>Smittium</taxon>
    </lineage>
</organism>
<keyword evidence="4 7" id="KW-0378">Hydrolase</keyword>
<dbReference type="AlphaFoldDB" id="A0A2T9XZ74"/>
<dbReference type="PANTHER" id="PTHR43399:SF4">
    <property type="entry name" value="CELL WALL-ASSOCIATED PROTEASE"/>
    <property type="match status" value="1"/>
</dbReference>
<dbReference type="PROSITE" id="PS00137">
    <property type="entry name" value="SUBTILASE_HIS"/>
    <property type="match status" value="1"/>
</dbReference>
<dbReference type="GO" id="GO:0006508">
    <property type="term" value="P:proteolysis"/>
    <property type="evidence" value="ECO:0007669"/>
    <property type="project" value="UniProtKB-KW"/>
</dbReference>
<dbReference type="GO" id="GO:0004252">
    <property type="term" value="F:serine-type endopeptidase activity"/>
    <property type="evidence" value="ECO:0007669"/>
    <property type="project" value="UniProtKB-UniRule"/>
</dbReference>
<evidence type="ECO:0000256" key="5">
    <source>
        <dbReference type="ARBA" id="ARBA00022825"/>
    </source>
</evidence>
<dbReference type="InterPro" id="IPR022398">
    <property type="entry name" value="Peptidase_S8_His-AS"/>
</dbReference>
<comment type="similarity">
    <text evidence="1 7 8">Belongs to the peptidase S8 family.</text>
</comment>
<evidence type="ECO:0000313" key="14">
    <source>
        <dbReference type="Proteomes" id="UP000245609"/>
    </source>
</evidence>
<dbReference type="Pfam" id="PF00082">
    <property type="entry name" value="Peptidase_S8"/>
    <property type="match status" value="1"/>
</dbReference>
<accession>A0A2T9XZ74</accession>
<keyword evidence="5 7" id="KW-0720">Serine protease</keyword>
<keyword evidence="3 9" id="KW-0732">Signal</keyword>
<keyword evidence="2 7" id="KW-0645">Protease</keyword>
<evidence type="ECO:0000256" key="6">
    <source>
        <dbReference type="PIRSR" id="PIRSR615500-1"/>
    </source>
</evidence>
<evidence type="ECO:0000256" key="3">
    <source>
        <dbReference type="ARBA" id="ARBA00022729"/>
    </source>
</evidence>
<dbReference type="PROSITE" id="PS51892">
    <property type="entry name" value="SUBTILASE"/>
    <property type="match status" value="1"/>
</dbReference>
<dbReference type="InterPro" id="IPR000209">
    <property type="entry name" value="Peptidase_S8/S53_dom"/>
</dbReference>
<gene>
    <name evidence="13" type="ORF">BB560_007049</name>
</gene>
<evidence type="ECO:0000256" key="7">
    <source>
        <dbReference type="PROSITE-ProRule" id="PRU01240"/>
    </source>
</evidence>
<name>A0A2T9XZ74_9FUNG</name>
<dbReference type="InterPro" id="IPR023827">
    <property type="entry name" value="Peptidase_S8_Asp-AS"/>
</dbReference>
<protein>
    <recommendedName>
        <fullName evidence="15">Peptidase S8/S53 domain-containing protein</fullName>
    </recommendedName>
</protein>
<dbReference type="STRING" id="133381.A0A2T9XZ74"/>
<evidence type="ECO:0000313" key="13">
    <source>
        <dbReference type="EMBL" id="PVU85363.1"/>
    </source>
</evidence>
<evidence type="ECO:0000259" key="10">
    <source>
        <dbReference type="Pfam" id="PF00082"/>
    </source>
</evidence>
<dbReference type="InterPro" id="IPR036852">
    <property type="entry name" value="Peptidase_S8/S53_dom_sf"/>
</dbReference>
<dbReference type="PROSITE" id="PS00138">
    <property type="entry name" value="SUBTILASE_SER"/>
    <property type="match status" value="1"/>
</dbReference>
<evidence type="ECO:0000256" key="1">
    <source>
        <dbReference type="ARBA" id="ARBA00011073"/>
    </source>
</evidence>
<dbReference type="SUPFAM" id="SSF52743">
    <property type="entry name" value="Subtilisin-like"/>
    <property type="match status" value="1"/>
</dbReference>
<feature type="chain" id="PRO_5015421469" description="Peptidase S8/S53 domain-containing protein" evidence="9">
    <location>
        <begin position="19"/>
        <end position="994"/>
    </location>
</feature>
<dbReference type="PROSITE" id="PS00136">
    <property type="entry name" value="SUBTILASE_ASP"/>
    <property type="match status" value="1"/>
</dbReference>
<keyword evidence="14" id="KW-1185">Reference proteome</keyword>
<dbReference type="PRINTS" id="PR00723">
    <property type="entry name" value="SUBTILISIN"/>
</dbReference>
<evidence type="ECO:0000256" key="4">
    <source>
        <dbReference type="ARBA" id="ARBA00022801"/>
    </source>
</evidence>
<dbReference type="InterPro" id="IPR015500">
    <property type="entry name" value="Peptidase_S8_subtilisin-rel"/>
</dbReference>
<sequence length="994" mass="109367">MDFLYYFLIFTLAYTSLTTPKPLSDKKGTNLNNIHSFKNQHTLQNVFVVLKLPTELRNNSSNRKLDENEKEAIDNPVPSISKRTELSPVPNLKYAHKLTNVDVVHSKEKLYGNGIKIAIIDTGVDYTHPALGGCFGKNCKISRGYNFVKDKDSQETNRTDIEDCIGHGTHVAGIIAANDANVIGVAPNSTISVYRIFGCSPEANVESSIVLEAIIKAFEDGNDIINMSFGNGYSWAQYLDSRISDSIARQGVIIVSAFGNFGDHGFWSGGSPALGENVIAVGSIDNSVYSSNAIVVQGHEQKPFHISHLNPELHFPYTDTPAKFLKDFENEYGCNPYPPGLENSIAFISSGDCSIQEKIDRAVESGLEGLIIVSKSRDSLFTDINDPSISIPVAIIKEENANIIYNYLMESDRPLVSQTRSQINVVSSSGGQVSCFSSLGPGPLLEIKPNILAPGGSIVSTYPLNKGKYKSMSGTSMASPYVAGIAALWLEEKRKSTTETNNKISYPIEFQSNLKICSKIVYNNVSLSSSANAISVVRQGCGMVDAYCTIKNKIQITPSQMVLGSSVSLNNKTFLFKVRNSNAFPVNYRLAHVPSESLTERGSNGEYLNSILGNDAYLRVDLSQASLQLEPNQELDITATFNLEPNNATIYTIYSGYIALNPEYPSSKENNTLFEVSVPYIFMSGNYTEIPVLPPKDSTRAPTVSTFTKINQLYSILESGASVSDKEEKSMLEPDSLKFDLNSSEFPVLVVKLDHPTLLLGIEVIDEESKNSMGFLFPGGINSMMGKSLSRNKNGITGENSQYHYLFPFIGFSLKIEVLNQVEEAKKHSISDESLPKSLSKFGFMNITSFGRLIDESIHQQSLNVKVLSKNVTDYVLRLKESRNAILEQVRQYAGENLGSGSDYFSKGNLYLNSEALYKMFVQRASQMGMTLSSHRNNTKTLELSEIVDYNLSSTVFSIPPGNYFFKVSAIGPIGESNGEYKVSEWTSPTFSTI</sequence>
<feature type="domain" description="C5a peptidase/Subtilisin-like protease SBT2-like Fn3-like" evidence="12">
    <location>
        <begin position="571"/>
        <end position="680"/>
    </location>
</feature>
<comment type="caution">
    <text evidence="13">The sequence shown here is derived from an EMBL/GenBank/DDBJ whole genome shotgun (WGS) entry which is preliminary data.</text>
</comment>
<dbReference type="Gene3D" id="3.50.30.30">
    <property type="match status" value="1"/>
</dbReference>
<dbReference type="InterPro" id="IPR010435">
    <property type="entry name" value="C5a/SBT2-like_Fn3"/>
</dbReference>
<dbReference type="InterPro" id="IPR034187">
    <property type="entry name" value="Peptidases_S8_5"/>
</dbReference>
<dbReference type="GO" id="GO:0016020">
    <property type="term" value="C:membrane"/>
    <property type="evidence" value="ECO:0007669"/>
    <property type="project" value="InterPro"/>
</dbReference>
<dbReference type="InterPro" id="IPR003137">
    <property type="entry name" value="PA_domain"/>
</dbReference>
<evidence type="ECO:0000256" key="8">
    <source>
        <dbReference type="RuleBase" id="RU003355"/>
    </source>
</evidence>
<feature type="signal peptide" evidence="9">
    <location>
        <begin position="1"/>
        <end position="18"/>
    </location>
</feature>
<evidence type="ECO:0008006" key="15">
    <source>
        <dbReference type="Google" id="ProtNLM"/>
    </source>
</evidence>
<dbReference type="Gene3D" id="3.40.50.200">
    <property type="entry name" value="Peptidase S8/S53 domain"/>
    <property type="match status" value="1"/>
</dbReference>
<evidence type="ECO:0000256" key="9">
    <source>
        <dbReference type="SAM" id="SignalP"/>
    </source>
</evidence>
<feature type="active site" description="Charge relay system" evidence="6 7">
    <location>
        <position position="476"/>
    </location>
</feature>
<dbReference type="PANTHER" id="PTHR43399">
    <property type="entry name" value="SUBTILISIN-RELATED"/>
    <property type="match status" value="1"/>
</dbReference>
<evidence type="ECO:0000256" key="2">
    <source>
        <dbReference type="ARBA" id="ARBA00022670"/>
    </source>
</evidence>
<proteinExistence type="inferred from homology"/>
<feature type="domain" description="Peptidase S8/S53" evidence="10">
    <location>
        <begin position="112"/>
        <end position="500"/>
    </location>
</feature>
<feature type="active site" description="Charge relay system" evidence="6 7">
    <location>
        <position position="121"/>
    </location>
</feature>
<evidence type="ECO:0000259" key="11">
    <source>
        <dbReference type="Pfam" id="PF02225"/>
    </source>
</evidence>
<dbReference type="OrthoDB" id="10256524at2759"/>
<evidence type="ECO:0000259" key="12">
    <source>
        <dbReference type="Pfam" id="PF06280"/>
    </source>
</evidence>
<dbReference type="InterPro" id="IPR023828">
    <property type="entry name" value="Peptidase_S8_Ser-AS"/>
</dbReference>
<dbReference type="Pfam" id="PF06280">
    <property type="entry name" value="fn3_5"/>
    <property type="match status" value="1"/>
</dbReference>
<dbReference type="CDD" id="cd07489">
    <property type="entry name" value="Peptidases_S8_5"/>
    <property type="match status" value="1"/>
</dbReference>
<dbReference type="EMBL" id="MBFS01003676">
    <property type="protein sequence ID" value="PVU85363.1"/>
    <property type="molecule type" value="Genomic_DNA"/>
</dbReference>
<feature type="domain" description="PA" evidence="11">
    <location>
        <begin position="331"/>
        <end position="403"/>
    </location>
</feature>
<dbReference type="Pfam" id="PF02225">
    <property type="entry name" value="PA"/>
    <property type="match status" value="1"/>
</dbReference>
<dbReference type="Proteomes" id="UP000245609">
    <property type="component" value="Unassembled WGS sequence"/>
</dbReference>
<reference evidence="13 14" key="1">
    <citation type="journal article" date="2018" name="MBio">
        <title>Comparative Genomics Reveals the Core Gene Toolbox for the Fungus-Insect Symbiosis.</title>
        <authorList>
            <person name="Wang Y."/>
            <person name="Stata M."/>
            <person name="Wang W."/>
            <person name="Stajich J.E."/>
            <person name="White M.M."/>
            <person name="Moncalvo J.M."/>
        </authorList>
    </citation>
    <scope>NUCLEOTIDE SEQUENCE [LARGE SCALE GENOMIC DNA]</scope>
    <source>
        <strain evidence="13 14">SC-DP-2</strain>
    </source>
</reference>